<dbReference type="Proteomes" id="UP000799757">
    <property type="component" value="Unassembled WGS sequence"/>
</dbReference>
<name>A0A6A6XP89_9PLEO</name>
<feature type="compositionally biased region" description="Low complexity" evidence="1">
    <location>
        <begin position="58"/>
        <end position="71"/>
    </location>
</feature>
<sequence>MNMSNPKPPSQVGRQKPKKNQTKTKTSTMKIAPTTPAIETPTEPTTPNATPKSFILLSSPSPQKFPTSFTPPKKKNPFPTSPSPPWALSEAEYWSHGTNATPFVYKYPRFDFEF</sequence>
<protein>
    <submittedName>
        <fullName evidence="2">Uncharacterized protein</fullName>
    </submittedName>
</protein>
<proteinExistence type="predicted"/>
<evidence type="ECO:0000313" key="3">
    <source>
        <dbReference type="Proteomes" id="UP000799757"/>
    </source>
</evidence>
<accession>A0A6A6XP89</accession>
<dbReference type="EMBL" id="MU001799">
    <property type="protein sequence ID" value="KAF2797765.1"/>
    <property type="molecule type" value="Genomic_DNA"/>
</dbReference>
<dbReference type="AlphaFoldDB" id="A0A6A6XP89"/>
<organism evidence="2 3">
    <name type="scientific">Melanomma pulvis-pyrius CBS 109.77</name>
    <dbReference type="NCBI Taxonomy" id="1314802"/>
    <lineage>
        <taxon>Eukaryota</taxon>
        <taxon>Fungi</taxon>
        <taxon>Dikarya</taxon>
        <taxon>Ascomycota</taxon>
        <taxon>Pezizomycotina</taxon>
        <taxon>Dothideomycetes</taxon>
        <taxon>Pleosporomycetidae</taxon>
        <taxon>Pleosporales</taxon>
        <taxon>Melanommataceae</taxon>
        <taxon>Melanomma</taxon>
    </lineage>
</organism>
<feature type="compositionally biased region" description="Low complexity" evidence="1">
    <location>
        <begin position="23"/>
        <end position="51"/>
    </location>
</feature>
<reference evidence="2" key="1">
    <citation type="journal article" date="2020" name="Stud. Mycol.">
        <title>101 Dothideomycetes genomes: a test case for predicting lifestyles and emergence of pathogens.</title>
        <authorList>
            <person name="Haridas S."/>
            <person name="Albert R."/>
            <person name="Binder M."/>
            <person name="Bloem J."/>
            <person name="Labutti K."/>
            <person name="Salamov A."/>
            <person name="Andreopoulos B."/>
            <person name="Baker S."/>
            <person name="Barry K."/>
            <person name="Bills G."/>
            <person name="Bluhm B."/>
            <person name="Cannon C."/>
            <person name="Castanera R."/>
            <person name="Culley D."/>
            <person name="Daum C."/>
            <person name="Ezra D."/>
            <person name="Gonzalez J."/>
            <person name="Henrissat B."/>
            <person name="Kuo A."/>
            <person name="Liang C."/>
            <person name="Lipzen A."/>
            <person name="Lutzoni F."/>
            <person name="Magnuson J."/>
            <person name="Mondo S."/>
            <person name="Nolan M."/>
            <person name="Ohm R."/>
            <person name="Pangilinan J."/>
            <person name="Park H.-J."/>
            <person name="Ramirez L."/>
            <person name="Alfaro M."/>
            <person name="Sun H."/>
            <person name="Tritt A."/>
            <person name="Yoshinaga Y."/>
            <person name="Zwiers L.-H."/>
            <person name="Turgeon B."/>
            <person name="Goodwin S."/>
            <person name="Spatafora J."/>
            <person name="Crous P."/>
            <person name="Grigoriev I."/>
        </authorList>
    </citation>
    <scope>NUCLEOTIDE SEQUENCE</scope>
    <source>
        <strain evidence="2">CBS 109.77</strain>
    </source>
</reference>
<keyword evidence="3" id="KW-1185">Reference proteome</keyword>
<feature type="region of interest" description="Disordered" evidence="1">
    <location>
        <begin position="1"/>
        <end position="84"/>
    </location>
</feature>
<evidence type="ECO:0000313" key="2">
    <source>
        <dbReference type="EMBL" id="KAF2797765.1"/>
    </source>
</evidence>
<gene>
    <name evidence="2" type="ORF">K505DRAFT_132622</name>
</gene>
<evidence type="ECO:0000256" key="1">
    <source>
        <dbReference type="SAM" id="MobiDB-lite"/>
    </source>
</evidence>